<dbReference type="AlphaFoldDB" id="A0A1G1ZU03"/>
<evidence type="ECO:0000256" key="7">
    <source>
        <dbReference type="ARBA" id="ARBA00022679"/>
    </source>
</evidence>
<evidence type="ECO:0000256" key="8">
    <source>
        <dbReference type="ARBA" id="ARBA00022691"/>
    </source>
</evidence>
<sequence length="208" mass="22561">METNEQLIALLQKEGYLKTQSVIGAFQAIDRKDFVPADLPDKAYANEALPIGEKQTISQPLVVAFMLEILGVKAGEKILEVGTGSGWKTALLASLVGKDGEIISIERIELLSERAKANLSKYGVVESGVVELVVGDGSRGYPEQAPYDKIIAAAAADKFPEVWKEQLKIGGRIVTPVGNSIFVVDKITKDSFEQKEYFGFSFVPLVKG</sequence>
<keyword evidence="7 10" id="KW-0808">Transferase</keyword>
<evidence type="ECO:0000256" key="1">
    <source>
        <dbReference type="ARBA" id="ARBA00004496"/>
    </source>
</evidence>
<dbReference type="GO" id="GO:0005737">
    <property type="term" value="C:cytoplasm"/>
    <property type="evidence" value="ECO:0007669"/>
    <property type="project" value="UniProtKB-SubCell"/>
</dbReference>
<dbReference type="SUPFAM" id="SSF53335">
    <property type="entry name" value="S-adenosyl-L-methionine-dependent methyltransferases"/>
    <property type="match status" value="1"/>
</dbReference>
<dbReference type="GO" id="GO:0030091">
    <property type="term" value="P:protein repair"/>
    <property type="evidence" value="ECO:0007669"/>
    <property type="project" value="UniProtKB-UniRule"/>
</dbReference>
<name>A0A1G1ZU03_9BACT</name>
<comment type="subcellular location">
    <subcellularLocation>
        <location evidence="1">Cytoplasm</location>
    </subcellularLocation>
</comment>
<evidence type="ECO:0000256" key="5">
    <source>
        <dbReference type="ARBA" id="ARBA00022490"/>
    </source>
</evidence>
<dbReference type="PROSITE" id="PS01279">
    <property type="entry name" value="PCMT"/>
    <property type="match status" value="1"/>
</dbReference>
<dbReference type="PANTHER" id="PTHR11579">
    <property type="entry name" value="PROTEIN-L-ISOASPARTATE O-METHYLTRANSFERASE"/>
    <property type="match status" value="1"/>
</dbReference>
<organism evidence="10 11">
    <name type="scientific">Candidatus Harrisonbacteria bacterium RIFCSPLOWO2_02_FULL_45_10c</name>
    <dbReference type="NCBI Taxonomy" id="1798410"/>
    <lineage>
        <taxon>Bacteria</taxon>
        <taxon>Candidatus Harrisoniibacteriota</taxon>
    </lineage>
</organism>
<evidence type="ECO:0000256" key="3">
    <source>
        <dbReference type="ARBA" id="ARBA00011890"/>
    </source>
</evidence>
<evidence type="ECO:0000313" key="10">
    <source>
        <dbReference type="EMBL" id="OGY67961.1"/>
    </source>
</evidence>
<dbReference type="InterPro" id="IPR000682">
    <property type="entry name" value="PCMT"/>
</dbReference>
<dbReference type="GO" id="GO:0032259">
    <property type="term" value="P:methylation"/>
    <property type="evidence" value="ECO:0007669"/>
    <property type="project" value="UniProtKB-KW"/>
</dbReference>
<dbReference type="GO" id="GO:0004719">
    <property type="term" value="F:protein-L-isoaspartate (D-aspartate) O-methyltransferase activity"/>
    <property type="evidence" value="ECO:0007669"/>
    <property type="project" value="UniProtKB-UniRule"/>
</dbReference>
<reference evidence="10 11" key="1">
    <citation type="journal article" date="2016" name="Nat. Commun.">
        <title>Thousands of microbial genomes shed light on interconnected biogeochemical processes in an aquifer system.</title>
        <authorList>
            <person name="Anantharaman K."/>
            <person name="Brown C.T."/>
            <person name="Hug L.A."/>
            <person name="Sharon I."/>
            <person name="Castelle C.J."/>
            <person name="Probst A.J."/>
            <person name="Thomas B.C."/>
            <person name="Singh A."/>
            <person name="Wilkins M.J."/>
            <person name="Karaoz U."/>
            <person name="Brodie E.L."/>
            <person name="Williams K.H."/>
            <person name="Hubbard S.S."/>
            <person name="Banfield J.F."/>
        </authorList>
    </citation>
    <scope>NUCLEOTIDE SEQUENCE [LARGE SCALE GENOMIC DNA]</scope>
</reference>
<comment type="similarity">
    <text evidence="2">Belongs to the methyltransferase superfamily. L-isoaspartyl/D-aspartyl protein methyltransferase family.</text>
</comment>
<comment type="caution">
    <text evidence="10">The sequence shown here is derived from an EMBL/GenBank/DDBJ whole genome shotgun (WGS) entry which is preliminary data.</text>
</comment>
<dbReference type="Gene3D" id="3.40.50.150">
    <property type="entry name" value="Vaccinia Virus protein VP39"/>
    <property type="match status" value="1"/>
</dbReference>
<dbReference type="Proteomes" id="UP000176284">
    <property type="component" value="Unassembled WGS sequence"/>
</dbReference>
<keyword evidence="6 10" id="KW-0489">Methyltransferase</keyword>
<gene>
    <name evidence="10" type="ORF">A3H63_00680</name>
</gene>
<keyword evidence="5" id="KW-0963">Cytoplasm</keyword>
<dbReference type="EC" id="2.1.1.77" evidence="3 9"/>
<keyword evidence="8" id="KW-0949">S-adenosyl-L-methionine</keyword>
<dbReference type="PANTHER" id="PTHR11579:SF0">
    <property type="entry name" value="PROTEIN-L-ISOASPARTATE(D-ASPARTATE) O-METHYLTRANSFERASE"/>
    <property type="match status" value="1"/>
</dbReference>
<dbReference type="NCBIfam" id="TIGR00080">
    <property type="entry name" value="pimt"/>
    <property type="match status" value="1"/>
</dbReference>
<evidence type="ECO:0000313" key="11">
    <source>
        <dbReference type="Proteomes" id="UP000176284"/>
    </source>
</evidence>
<evidence type="ECO:0000256" key="6">
    <source>
        <dbReference type="ARBA" id="ARBA00022603"/>
    </source>
</evidence>
<protein>
    <recommendedName>
        <fullName evidence="4 9">Protein-L-isoaspartate O-methyltransferase</fullName>
        <ecNumber evidence="3 9">2.1.1.77</ecNumber>
    </recommendedName>
</protein>
<dbReference type="Pfam" id="PF01135">
    <property type="entry name" value="PCMT"/>
    <property type="match status" value="1"/>
</dbReference>
<evidence type="ECO:0000256" key="9">
    <source>
        <dbReference type="NCBIfam" id="TIGR00080"/>
    </source>
</evidence>
<accession>A0A1G1ZU03</accession>
<evidence type="ECO:0000256" key="2">
    <source>
        <dbReference type="ARBA" id="ARBA00005369"/>
    </source>
</evidence>
<evidence type="ECO:0000256" key="4">
    <source>
        <dbReference type="ARBA" id="ARBA00013346"/>
    </source>
</evidence>
<dbReference type="InterPro" id="IPR029063">
    <property type="entry name" value="SAM-dependent_MTases_sf"/>
</dbReference>
<dbReference type="STRING" id="1798410.A3H63_00680"/>
<dbReference type="NCBIfam" id="NF001453">
    <property type="entry name" value="PRK00312.1"/>
    <property type="match status" value="1"/>
</dbReference>
<proteinExistence type="inferred from homology"/>
<dbReference type="EMBL" id="MHJM01000012">
    <property type="protein sequence ID" value="OGY67961.1"/>
    <property type="molecule type" value="Genomic_DNA"/>
</dbReference>